<feature type="compositionally biased region" description="Acidic residues" evidence="1">
    <location>
        <begin position="81"/>
        <end position="93"/>
    </location>
</feature>
<dbReference type="STRING" id="1890364.A0A2P6NJD5"/>
<evidence type="ECO:0000256" key="1">
    <source>
        <dbReference type="SAM" id="MobiDB-lite"/>
    </source>
</evidence>
<dbReference type="CDD" id="cd22054">
    <property type="entry name" value="NAC_NACA"/>
    <property type="match status" value="1"/>
</dbReference>
<organism evidence="3 4">
    <name type="scientific">Planoprotostelium fungivorum</name>
    <dbReference type="NCBI Taxonomy" id="1890364"/>
    <lineage>
        <taxon>Eukaryota</taxon>
        <taxon>Amoebozoa</taxon>
        <taxon>Evosea</taxon>
        <taxon>Variosea</taxon>
        <taxon>Cavosteliida</taxon>
        <taxon>Cavosteliaceae</taxon>
        <taxon>Planoprotostelium</taxon>
    </lineage>
</organism>
<dbReference type="Gene3D" id="2.20.70.30">
    <property type="entry name" value="Nascent polypeptide-associated complex domain"/>
    <property type="match status" value="1"/>
</dbReference>
<dbReference type="FunFam" id="2.20.70.30:FF:000002">
    <property type="entry name" value="Nascent polypeptide-associated complex (NAC), alpha subunit"/>
    <property type="match status" value="1"/>
</dbReference>
<accession>A0A2P6NJD5</accession>
<dbReference type="SMART" id="SM01407">
    <property type="entry name" value="NAC"/>
    <property type="match status" value="1"/>
</dbReference>
<dbReference type="InterPro" id="IPR002715">
    <property type="entry name" value="Nas_poly-pep-assoc_cplx_dom"/>
</dbReference>
<feature type="region of interest" description="Disordered" evidence="1">
    <location>
        <begin position="395"/>
        <end position="420"/>
    </location>
</feature>
<dbReference type="EMBL" id="MDYQ01000070">
    <property type="protein sequence ID" value="PRP84054.1"/>
    <property type="molecule type" value="Genomic_DNA"/>
</dbReference>
<dbReference type="Gene3D" id="1.10.8.10">
    <property type="entry name" value="DNA helicase RuvA subunit, C-terminal domain"/>
    <property type="match status" value="1"/>
</dbReference>
<dbReference type="Pfam" id="PF19026">
    <property type="entry name" value="UBA_HYPK"/>
    <property type="match status" value="1"/>
</dbReference>
<name>A0A2P6NJD5_9EUKA</name>
<dbReference type="Proteomes" id="UP000241769">
    <property type="component" value="Unassembled WGS sequence"/>
</dbReference>
<comment type="caution">
    <text evidence="3">The sequence shown here is derived from an EMBL/GenBank/DDBJ whole genome shotgun (WGS) entry which is preliminary data.</text>
</comment>
<evidence type="ECO:0000313" key="3">
    <source>
        <dbReference type="EMBL" id="PRP84054.1"/>
    </source>
</evidence>
<sequence length="439" mass="48550">MNDRKGHETLCRVKIFRYLSTEEVSTEEKERVDREKLLSTASSALIQDFLETRNLYTHDPSEEMTTAEATQPTTEKATVEAAEEEESSDDEVPALEGATNAEDAADDKSGKQSRSEKKSRKAMQKLGMKQVNGIVRVTLRRGKNMLFVLSKPDIFKSPASDTYVIFGEAKIEDLANSGAANAVKKFEAADNADDVPELVESGTTAAAASDDGEEVDESGLEAKDISLVMNQASCSRSAAVKALRKSGGDIVNAIIELTIDRYWVSGARPFFSHIRRAHPVLRTSVSSRSRDLERISMDGSMDIQLLTSRTMEPYVTPLTSLLHHERNDTSVSSATDITEPYLLCQQEIATHPGYIDVEAVTSDEADEAHDEGSYGEATDVYEDLSPDTNHIKYVDNEVDRTEEVKHSENRSPNKRRAEFPLLCTTGVDKENQLEQVTET</sequence>
<dbReference type="OrthoDB" id="3169036at2759"/>
<feature type="compositionally biased region" description="Basic and acidic residues" evidence="1">
    <location>
        <begin position="106"/>
        <end position="116"/>
    </location>
</feature>
<feature type="compositionally biased region" description="Polar residues" evidence="1">
    <location>
        <begin position="63"/>
        <end position="76"/>
    </location>
</feature>
<evidence type="ECO:0000259" key="2">
    <source>
        <dbReference type="PROSITE" id="PS51151"/>
    </source>
</evidence>
<dbReference type="PANTHER" id="PTHR21713">
    <property type="entry name" value="NASCENT POLYPEPTIDE ASSOCIATED COMPLEX ALPHA SUBUNIT-RELATED"/>
    <property type="match status" value="1"/>
</dbReference>
<dbReference type="GO" id="GO:0005854">
    <property type="term" value="C:nascent polypeptide-associated complex"/>
    <property type="evidence" value="ECO:0007669"/>
    <property type="project" value="InterPro"/>
</dbReference>
<dbReference type="InParanoid" id="A0A2P6NJD5"/>
<dbReference type="AlphaFoldDB" id="A0A2P6NJD5"/>
<keyword evidence="4" id="KW-1185">Reference proteome</keyword>
<reference evidence="3 4" key="1">
    <citation type="journal article" date="2018" name="Genome Biol. Evol.">
        <title>Multiple Roots of Fruiting Body Formation in Amoebozoa.</title>
        <authorList>
            <person name="Hillmann F."/>
            <person name="Forbes G."/>
            <person name="Novohradska S."/>
            <person name="Ferling I."/>
            <person name="Riege K."/>
            <person name="Groth M."/>
            <person name="Westermann M."/>
            <person name="Marz M."/>
            <person name="Spaller T."/>
            <person name="Winckler T."/>
            <person name="Schaap P."/>
            <person name="Glockner G."/>
        </authorList>
    </citation>
    <scope>NUCLEOTIDE SEQUENCE [LARGE SCALE GENOMIC DNA]</scope>
    <source>
        <strain evidence="3 4">Jena</strain>
    </source>
</reference>
<evidence type="ECO:0000313" key="4">
    <source>
        <dbReference type="Proteomes" id="UP000241769"/>
    </source>
</evidence>
<feature type="compositionally biased region" description="Basic and acidic residues" evidence="1">
    <location>
        <begin position="395"/>
        <end position="418"/>
    </location>
</feature>
<dbReference type="Pfam" id="PF01849">
    <property type="entry name" value="NAC"/>
    <property type="match status" value="1"/>
</dbReference>
<dbReference type="PROSITE" id="PS51151">
    <property type="entry name" value="NAC_AB"/>
    <property type="match status" value="1"/>
</dbReference>
<dbReference type="InterPro" id="IPR038187">
    <property type="entry name" value="NAC_A/B_dom_sf"/>
</dbReference>
<dbReference type="InterPro" id="IPR016641">
    <property type="entry name" value="EGD2/NACA0like"/>
</dbReference>
<feature type="domain" description="NAC-A/B" evidence="2">
    <location>
        <begin position="113"/>
        <end position="178"/>
    </location>
</feature>
<gene>
    <name evidence="3" type="ORF">PROFUN_08516</name>
</gene>
<proteinExistence type="predicted"/>
<protein>
    <submittedName>
        <fullName evidence="3">Putative nascent polypeptide-associated complex subunit alpha-like protein</fullName>
    </submittedName>
</protein>
<feature type="region of interest" description="Disordered" evidence="1">
    <location>
        <begin position="53"/>
        <end position="125"/>
    </location>
</feature>
<dbReference type="InterPro" id="IPR044034">
    <property type="entry name" value="NAC-like_UBA"/>
</dbReference>